<dbReference type="CDD" id="cd00865">
    <property type="entry name" value="PEBP_bact_arch"/>
    <property type="match status" value="1"/>
</dbReference>
<evidence type="ECO:0000256" key="1">
    <source>
        <dbReference type="SAM" id="SignalP"/>
    </source>
</evidence>
<proteinExistence type="predicted"/>
<feature type="chain" id="PRO_5016937359" evidence="1">
    <location>
        <begin position="22"/>
        <end position="145"/>
    </location>
</feature>
<accession>A0A379WB30</accession>
<dbReference type="PANTHER" id="PTHR30289:SF1">
    <property type="entry name" value="PEBP (PHOSPHATIDYLETHANOLAMINE-BINDING PROTEIN) FAMILY PROTEIN"/>
    <property type="match status" value="1"/>
</dbReference>
<name>A0A379WB30_SALET</name>
<dbReference type="AlphaFoldDB" id="A0A379WB30"/>
<organism evidence="2 3">
    <name type="scientific">Salmonella enterica I</name>
    <dbReference type="NCBI Taxonomy" id="59201"/>
    <lineage>
        <taxon>Bacteria</taxon>
        <taxon>Pseudomonadati</taxon>
        <taxon>Pseudomonadota</taxon>
        <taxon>Gammaproteobacteria</taxon>
        <taxon>Enterobacterales</taxon>
        <taxon>Enterobacteriaceae</taxon>
        <taxon>Salmonella</taxon>
    </lineage>
</organism>
<dbReference type="InterPro" id="IPR036610">
    <property type="entry name" value="PEBP-like_sf"/>
</dbReference>
<gene>
    <name evidence="2" type="primary">ybcL</name>
    <name evidence="2" type="ORF">NCTC8258_04202</name>
</gene>
<dbReference type="PANTHER" id="PTHR30289">
    <property type="entry name" value="UNCHARACTERIZED PROTEIN YBCL-RELATED"/>
    <property type="match status" value="1"/>
</dbReference>
<dbReference type="NCBIfam" id="TIGR00481">
    <property type="entry name" value="YbhB/YbcL family Raf kinase inhibitor-like protein"/>
    <property type="match status" value="1"/>
</dbReference>
<keyword evidence="1" id="KW-0732">Signal</keyword>
<evidence type="ECO:0000313" key="2">
    <source>
        <dbReference type="EMBL" id="SUH16440.1"/>
    </source>
</evidence>
<dbReference type="EMBL" id="UGXS01000004">
    <property type="protein sequence ID" value="SUH16440.1"/>
    <property type="molecule type" value="Genomic_DNA"/>
</dbReference>
<dbReference type="InterPro" id="IPR008914">
    <property type="entry name" value="PEBP"/>
</dbReference>
<dbReference type="Gene3D" id="3.90.280.10">
    <property type="entry name" value="PEBP-like"/>
    <property type="match status" value="1"/>
</dbReference>
<feature type="signal peptide" evidence="1">
    <location>
        <begin position="1"/>
        <end position="21"/>
    </location>
</feature>
<reference evidence="2 3" key="1">
    <citation type="submission" date="2018-06" db="EMBL/GenBank/DDBJ databases">
        <authorList>
            <consortium name="Pathogen Informatics"/>
            <person name="Doyle S."/>
        </authorList>
    </citation>
    <scope>NUCLEOTIDE SEQUENCE [LARGE SCALE GENOMIC DNA]</scope>
    <source>
        <strain evidence="2 3">NCTC8258</strain>
    </source>
</reference>
<dbReference type="Pfam" id="PF01161">
    <property type="entry name" value="PBP"/>
    <property type="match status" value="1"/>
</dbReference>
<dbReference type="Proteomes" id="UP000255509">
    <property type="component" value="Unassembled WGS sequence"/>
</dbReference>
<dbReference type="SUPFAM" id="SSF49777">
    <property type="entry name" value="PEBP-like"/>
    <property type="match status" value="1"/>
</dbReference>
<evidence type="ECO:0000313" key="3">
    <source>
        <dbReference type="Proteomes" id="UP000255509"/>
    </source>
</evidence>
<sequence>MKTVFSLTAAAMMALSGGVSAASAFSLSSADIPADFRLTQQHVFKGFGCSGENISPQLSWRNPPAGTKSYAITVFDPDAPTGSGWWHWTMVNIPAQIHDLPTGADKKRYPLEWCRDGMISVMLALAAPVRRRAISLIAISLLCGR</sequence>
<dbReference type="InterPro" id="IPR005247">
    <property type="entry name" value="YbhB_YbcL/LppC-like"/>
</dbReference>
<protein>
    <submittedName>
        <fullName evidence="2">Putative outer membrane protein</fullName>
    </submittedName>
</protein>